<dbReference type="InterPro" id="IPR011333">
    <property type="entry name" value="SKP1/BTB/POZ_sf"/>
</dbReference>
<dbReference type="PANTHER" id="PTHR11579:SF0">
    <property type="entry name" value="PROTEIN-L-ISOASPARTATE(D-ASPARTATE) O-METHYLTRANSFERASE"/>
    <property type="match status" value="1"/>
</dbReference>
<keyword evidence="5" id="KW-0963">Cytoplasm</keyword>
<feature type="domain" description="BTB" evidence="10">
    <location>
        <begin position="414"/>
        <end position="482"/>
    </location>
</feature>
<dbReference type="EMBL" id="SIDB01000001">
    <property type="protein sequence ID" value="KAI3438165.1"/>
    <property type="molecule type" value="Genomic_DNA"/>
</dbReference>
<name>A0A9D4TYN3_CHLVU</name>
<evidence type="ECO:0000313" key="12">
    <source>
        <dbReference type="Proteomes" id="UP001055712"/>
    </source>
</evidence>
<dbReference type="InterPro" id="IPR029063">
    <property type="entry name" value="SAM-dependent_MTases_sf"/>
</dbReference>
<keyword evidence="8" id="KW-0949">S-adenosyl-L-methionine</keyword>
<dbReference type="InterPro" id="IPR000682">
    <property type="entry name" value="PCMT"/>
</dbReference>
<organism evidence="11 12">
    <name type="scientific">Chlorella vulgaris</name>
    <name type="common">Green alga</name>
    <dbReference type="NCBI Taxonomy" id="3077"/>
    <lineage>
        <taxon>Eukaryota</taxon>
        <taxon>Viridiplantae</taxon>
        <taxon>Chlorophyta</taxon>
        <taxon>core chlorophytes</taxon>
        <taxon>Trebouxiophyceae</taxon>
        <taxon>Chlorellales</taxon>
        <taxon>Chlorellaceae</taxon>
        <taxon>Chlorella clade</taxon>
        <taxon>Chlorella</taxon>
    </lineage>
</organism>
<comment type="similarity">
    <text evidence="3">Belongs to the methyltransferase superfamily. L-isoaspartyl/D-aspartyl protein methyltransferase family.</text>
</comment>
<dbReference type="SMART" id="SM00225">
    <property type="entry name" value="BTB"/>
    <property type="match status" value="1"/>
</dbReference>
<dbReference type="Gene3D" id="3.40.50.150">
    <property type="entry name" value="Vaccinia Virus protein VP39"/>
    <property type="match status" value="1"/>
</dbReference>
<feature type="compositionally biased region" description="Basic and acidic residues" evidence="9">
    <location>
        <begin position="1"/>
        <end position="13"/>
    </location>
</feature>
<dbReference type="GO" id="GO:0004719">
    <property type="term" value="F:protein-L-isoaspartate (D-aspartate) O-methyltransferase activity"/>
    <property type="evidence" value="ECO:0007669"/>
    <property type="project" value="UniProtKB-EC"/>
</dbReference>
<evidence type="ECO:0000256" key="5">
    <source>
        <dbReference type="ARBA" id="ARBA00022490"/>
    </source>
</evidence>
<sequence>MARPEQVEAFHMDSDEEEAAEMTDDEEVPLGRVRQAANLNRLPLHHFLRLIAGGRMMEHGAAATNEDLVQNLKRGGVIKSERVHRALQLCARDLFVPAEHREEALLDAPIRVESLDFNISAPHMHATCLEALQLQPGHKFLDVGSGCGVLTACGAWLVGPLGAAVGFDVRREAVSMGRDNVRRLTADSAEFASGACPPRIELQNVFMPSPRWLGHFHRVHVGASCPPDRLGPLLSLLRPEGGLIVVPVAPNDLRVITKKANGAITQKVISQVRFSDLEVPTDAEVLLATLRSERRQRTAPGHQPSTFAQDVAAIVGGTPPPSPTLNGNACASSFIPSSSPSTVIDGLPATPQASPGDKSWPHRLSKLFSSCSSGSAASGDCLMEGEGAGSEGAPGSAPASPFPLSLSSDELGEPDCVLEGQGWSIPVHRAVLRQRCDHFRARCGAGWADAASAKVSVPDHFSRQAVASFLHYCYNDSLEQCSDPQEAVAVLHVALFYACPRLIHLCELRLAHLLRGRDRRGGGKQPRGGGAVESDEDGLADAAAALLALADEAGLSHLRAVALDYIVHHYEAVAATESYQGLSRGQVALVAQEACRSHTHMVAQIRKMADEQPLPEPLY</sequence>
<evidence type="ECO:0000256" key="4">
    <source>
        <dbReference type="ARBA" id="ARBA00011890"/>
    </source>
</evidence>
<dbReference type="Pfam" id="PF01135">
    <property type="entry name" value="PCMT"/>
    <property type="match status" value="1"/>
</dbReference>
<comment type="pathway">
    <text evidence="2">Protein modification; protein ubiquitination.</text>
</comment>
<dbReference type="SUPFAM" id="SSF54695">
    <property type="entry name" value="POZ domain"/>
    <property type="match status" value="1"/>
</dbReference>
<feature type="region of interest" description="Disordered" evidence="9">
    <location>
        <begin position="382"/>
        <end position="402"/>
    </location>
</feature>
<evidence type="ECO:0000256" key="8">
    <source>
        <dbReference type="ARBA" id="ARBA00022691"/>
    </source>
</evidence>
<evidence type="ECO:0000256" key="2">
    <source>
        <dbReference type="ARBA" id="ARBA00004906"/>
    </source>
</evidence>
<dbReference type="Proteomes" id="UP001055712">
    <property type="component" value="Unassembled WGS sequence"/>
</dbReference>
<evidence type="ECO:0000256" key="3">
    <source>
        <dbReference type="ARBA" id="ARBA00005369"/>
    </source>
</evidence>
<dbReference type="Gene3D" id="3.30.710.10">
    <property type="entry name" value="Potassium Channel Kv1.1, Chain A"/>
    <property type="match status" value="1"/>
</dbReference>
<dbReference type="OrthoDB" id="73890at2759"/>
<dbReference type="GO" id="GO:0032259">
    <property type="term" value="P:methylation"/>
    <property type="evidence" value="ECO:0007669"/>
    <property type="project" value="UniProtKB-KW"/>
</dbReference>
<proteinExistence type="inferred from homology"/>
<dbReference type="SUPFAM" id="SSF53335">
    <property type="entry name" value="S-adenosyl-L-methionine-dependent methyltransferases"/>
    <property type="match status" value="1"/>
</dbReference>
<evidence type="ECO:0000256" key="9">
    <source>
        <dbReference type="SAM" id="MobiDB-lite"/>
    </source>
</evidence>
<dbReference type="PANTHER" id="PTHR11579">
    <property type="entry name" value="PROTEIN-L-ISOASPARTATE O-METHYLTRANSFERASE"/>
    <property type="match status" value="1"/>
</dbReference>
<keyword evidence="12" id="KW-1185">Reference proteome</keyword>
<dbReference type="EC" id="2.1.1.77" evidence="4"/>
<dbReference type="AlphaFoldDB" id="A0A9D4TYN3"/>
<dbReference type="PROSITE" id="PS50097">
    <property type="entry name" value="BTB"/>
    <property type="match status" value="1"/>
</dbReference>
<dbReference type="InterPro" id="IPR000210">
    <property type="entry name" value="BTB/POZ_dom"/>
</dbReference>
<comment type="subcellular location">
    <subcellularLocation>
        <location evidence="1">Cytoplasm</location>
    </subcellularLocation>
</comment>
<protein>
    <recommendedName>
        <fullName evidence="4">protein-L-isoaspartate(D-aspartate) O-methyltransferase</fullName>
        <ecNumber evidence="4">2.1.1.77</ecNumber>
    </recommendedName>
</protein>
<evidence type="ECO:0000313" key="11">
    <source>
        <dbReference type="EMBL" id="KAI3438165.1"/>
    </source>
</evidence>
<keyword evidence="6" id="KW-0489">Methyltransferase</keyword>
<comment type="caution">
    <text evidence="11">The sequence shown here is derived from an EMBL/GenBank/DDBJ whole genome shotgun (WGS) entry which is preliminary data.</text>
</comment>
<reference evidence="11" key="1">
    <citation type="journal article" date="2019" name="Plant J.">
        <title>Chlorella vulgaris genome assembly and annotation reveals the molecular basis for metabolic acclimation to high light conditions.</title>
        <authorList>
            <person name="Cecchin M."/>
            <person name="Marcolungo L."/>
            <person name="Rossato M."/>
            <person name="Girolomoni L."/>
            <person name="Cosentino E."/>
            <person name="Cuine S."/>
            <person name="Li-Beisson Y."/>
            <person name="Delledonne M."/>
            <person name="Ballottari M."/>
        </authorList>
    </citation>
    <scope>NUCLEOTIDE SEQUENCE</scope>
    <source>
        <strain evidence="11">211/11P</strain>
    </source>
</reference>
<dbReference type="GO" id="GO:0005737">
    <property type="term" value="C:cytoplasm"/>
    <property type="evidence" value="ECO:0007669"/>
    <property type="project" value="UniProtKB-SubCell"/>
</dbReference>
<evidence type="ECO:0000256" key="1">
    <source>
        <dbReference type="ARBA" id="ARBA00004496"/>
    </source>
</evidence>
<evidence type="ECO:0000256" key="6">
    <source>
        <dbReference type="ARBA" id="ARBA00022603"/>
    </source>
</evidence>
<accession>A0A9D4TYN3</accession>
<feature type="region of interest" description="Disordered" evidence="9">
    <location>
        <begin position="1"/>
        <end position="21"/>
    </location>
</feature>
<gene>
    <name evidence="11" type="ORF">D9Q98_000602</name>
</gene>
<dbReference type="Pfam" id="PF00651">
    <property type="entry name" value="BTB"/>
    <property type="match status" value="1"/>
</dbReference>
<keyword evidence="7" id="KW-0808">Transferase</keyword>
<evidence type="ECO:0000256" key="7">
    <source>
        <dbReference type="ARBA" id="ARBA00022679"/>
    </source>
</evidence>
<dbReference type="Gene3D" id="1.25.40.420">
    <property type="match status" value="1"/>
</dbReference>
<evidence type="ECO:0000259" key="10">
    <source>
        <dbReference type="PROSITE" id="PS50097"/>
    </source>
</evidence>
<reference evidence="11" key="2">
    <citation type="submission" date="2020-11" db="EMBL/GenBank/DDBJ databases">
        <authorList>
            <person name="Cecchin M."/>
            <person name="Marcolungo L."/>
            <person name="Rossato M."/>
            <person name="Girolomoni L."/>
            <person name="Cosentino E."/>
            <person name="Cuine S."/>
            <person name="Li-Beisson Y."/>
            <person name="Delledonne M."/>
            <person name="Ballottari M."/>
        </authorList>
    </citation>
    <scope>NUCLEOTIDE SEQUENCE</scope>
    <source>
        <strain evidence="11">211/11P</strain>
        <tissue evidence="11">Whole cell</tissue>
    </source>
</reference>